<keyword evidence="1" id="KW-0472">Membrane</keyword>
<reference evidence="3 4" key="1">
    <citation type="submission" date="2019-03" db="EMBL/GenBank/DDBJ databases">
        <title>Genomic Encyclopedia of Type Strains, Phase IV (KMG-IV): sequencing the most valuable type-strain genomes for metagenomic binning, comparative biology and taxonomic classification.</title>
        <authorList>
            <person name="Goeker M."/>
        </authorList>
    </citation>
    <scope>NUCLEOTIDE SEQUENCE [LARGE SCALE GENOMIC DNA]</scope>
    <source>
        <strain evidence="3 4">DSM 25059</strain>
    </source>
</reference>
<protein>
    <submittedName>
        <fullName evidence="3">Phospholipid/cholesterol/gamma-HCH transport system substrate-binding protein</fullName>
    </submittedName>
</protein>
<feature type="domain" description="Mce/MlaD" evidence="2">
    <location>
        <begin position="47"/>
        <end position="116"/>
    </location>
</feature>
<comment type="caution">
    <text evidence="3">The sequence shown here is derived from an EMBL/GenBank/DDBJ whole genome shotgun (WGS) entry which is preliminary data.</text>
</comment>
<name>A0A4R6FFY2_9SPHN</name>
<gene>
    <name evidence="3" type="ORF">EV664_112109</name>
</gene>
<organism evidence="3 4">
    <name type="scientific">Stakelama pacifica</name>
    <dbReference type="NCBI Taxonomy" id="517720"/>
    <lineage>
        <taxon>Bacteria</taxon>
        <taxon>Pseudomonadati</taxon>
        <taxon>Pseudomonadota</taxon>
        <taxon>Alphaproteobacteria</taxon>
        <taxon>Sphingomonadales</taxon>
        <taxon>Sphingomonadaceae</taxon>
        <taxon>Stakelama</taxon>
    </lineage>
</organism>
<evidence type="ECO:0000256" key="1">
    <source>
        <dbReference type="SAM" id="Phobius"/>
    </source>
</evidence>
<accession>A0A4R6FFY2</accession>
<evidence type="ECO:0000259" key="2">
    <source>
        <dbReference type="Pfam" id="PF02470"/>
    </source>
</evidence>
<dbReference type="RefSeq" id="WP_037508624.1">
    <property type="nucleotide sequence ID" value="NZ_BMLU01000019.1"/>
</dbReference>
<dbReference type="InterPro" id="IPR003399">
    <property type="entry name" value="Mce/MlaD"/>
</dbReference>
<dbReference type="OrthoDB" id="9808689at2"/>
<dbReference type="Proteomes" id="UP000295493">
    <property type="component" value="Unassembled WGS sequence"/>
</dbReference>
<dbReference type="PANTHER" id="PTHR36698">
    <property type="entry name" value="BLL5892 PROTEIN"/>
    <property type="match status" value="1"/>
</dbReference>
<dbReference type="PANTHER" id="PTHR36698:SF2">
    <property type="entry name" value="MCE_MLAD DOMAIN-CONTAINING PROTEIN"/>
    <property type="match status" value="1"/>
</dbReference>
<proteinExistence type="predicted"/>
<dbReference type="Pfam" id="PF02470">
    <property type="entry name" value="MlaD"/>
    <property type="match status" value="1"/>
</dbReference>
<dbReference type="AlphaFoldDB" id="A0A4R6FFY2"/>
<keyword evidence="1" id="KW-0812">Transmembrane</keyword>
<evidence type="ECO:0000313" key="3">
    <source>
        <dbReference type="EMBL" id="TDN79630.1"/>
    </source>
</evidence>
<sequence>MERHAHYALVGVISTIVFIAAAAFVIWLGSLQINRKVDDYRILFRGPVRGLSEGGEVQFNGIKVGQIERIDLDPRDPNRVITDIQIKAGTPVRDDSVATLESEGISGVSIVQISAGTPSRPLLNKVSKEERPVIRSKGNALSSLLQGGGQLIQKAADALDRVNRVLSDRTIANAEKTFQNVRETSDALVENRAMFDRASSALAKLDLAATDIQDAARSVRTIANGDGRQAFSDISDAAAELKLGIRDARGVIAKLDTQSSAIGTTTLPNINATMLELQETAKSLDGLIRDVRRDPRATLTKGSGKELELPR</sequence>
<dbReference type="EMBL" id="SNWD01000012">
    <property type="protein sequence ID" value="TDN79630.1"/>
    <property type="molecule type" value="Genomic_DNA"/>
</dbReference>
<feature type="transmembrane region" description="Helical" evidence="1">
    <location>
        <begin position="7"/>
        <end position="28"/>
    </location>
</feature>
<evidence type="ECO:0000313" key="4">
    <source>
        <dbReference type="Proteomes" id="UP000295493"/>
    </source>
</evidence>
<keyword evidence="4" id="KW-1185">Reference proteome</keyword>
<keyword evidence="1" id="KW-1133">Transmembrane helix</keyword>